<accession>A0A7Z9BVW1</accession>
<keyword evidence="2" id="KW-1185">Reference proteome</keyword>
<gene>
    <name evidence="1" type="ORF">PL9631_520015</name>
</gene>
<organism evidence="1 2">
    <name type="scientific">Planktothrix paucivesiculata PCC 9631</name>
    <dbReference type="NCBI Taxonomy" id="671071"/>
    <lineage>
        <taxon>Bacteria</taxon>
        <taxon>Bacillati</taxon>
        <taxon>Cyanobacteriota</taxon>
        <taxon>Cyanophyceae</taxon>
        <taxon>Oscillatoriophycideae</taxon>
        <taxon>Oscillatoriales</taxon>
        <taxon>Microcoleaceae</taxon>
        <taxon>Planktothrix</taxon>
    </lineage>
</organism>
<evidence type="ECO:0000313" key="1">
    <source>
        <dbReference type="EMBL" id="VXD20572.1"/>
    </source>
</evidence>
<dbReference type="AlphaFoldDB" id="A0A7Z9BVW1"/>
<dbReference type="RefSeq" id="WP_083618932.1">
    <property type="nucleotide sequence ID" value="NZ_LR735009.1"/>
</dbReference>
<name>A0A7Z9BVW1_9CYAN</name>
<dbReference type="EMBL" id="CZCS02000193">
    <property type="protein sequence ID" value="VXD20572.1"/>
    <property type="molecule type" value="Genomic_DNA"/>
</dbReference>
<reference evidence="1" key="1">
    <citation type="submission" date="2019-10" db="EMBL/GenBank/DDBJ databases">
        <authorList>
            <consortium name="Genoscope - CEA"/>
            <person name="William W."/>
        </authorList>
    </citation>
    <scope>NUCLEOTIDE SEQUENCE [LARGE SCALE GENOMIC DNA]</scope>
    <source>
        <strain evidence="1">BBR_PRJEB10994</strain>
    </source>
</reference>
<dbReference type="OrthoDB" id="5771335at2"/>
<evidence type="ECO:0000313" key="2">
    <source>
        <dbReference type="Proteomes" id="UP000182190"/>
    </source>
</evidence>
<dbReference type="Proteomes" id="UP000182190">
    <property type="component" value="Unassembled WGS sequence"/>
</dbReference>
<sequence length="73" mass="8548">MLSIDETQKLWQPLANRLIIPQDEAGYQRLVEWLDQLIDEVGENEQHPLASLMDILGVLIEHYENEHIPELQD</sequence>
<proteinExistence type="predicted"/>
<protein>
    <submittedName>
        <fullName evidence="1">Uncharacterized protein</fullName>
    </submittedName>
</protein>
<comment type="caution">
    <text evidence="1">The sequence shown here is derived from an EMBL/GenBank/DDBJ whole genome shotgun (WGS) entry which is preliminary data.</text>
</comment>